<dbReference type="InterPro" id="IPR032808">
    <property type="entry name" value="DoxX"/>
</dbReference>
<feature type="transmembrane region" description="Helical" evidence="5">
    <location>
        <begin position="6"/>
        <end position="22"/>
    </location>
</feature>
<evidence type="ECO:0000256" key="2">
    <source>
        <dbReference type="ARBA" id="ARBA00022692"/>
    </source>
</evidence>
<evidence type="ECO:0000256" key="3">
    <source>
        <dbReference type="ARBA" id="ARBA00022989"/>
    </source>
</evidence>
<proteinExistence type="predicted"/>
<protein>
    <submittedName>
        <fullName evidence="6">Unannotated protein</fullName>
    </submittedName>
</protein>
<keyword evidence="3 5" id="KW-1133">Transmembrane helix</keyword>
<feature type="transmembrane region" description="Helical" evidence="5">
    <location>
        <begin position="104"/>
        <end position="119"/>
    </location>
</feature>
<reference evidence="6" key="1">
    <citation type="submission" date="2020-05" db="EMBL/GenBank/DDBJ databases">
        <authorList>
            <person name="Chiriac C."/>
            <person name="Salcher M."/>
            <person name="Ghai R."/>
            <person name="Kavagutti S V."/>
        </authorList>
    </citation>
    <scope>NUCLEOTIDE SEQUENCE</scope>
</reference>
<comment type="subcellular location">
    <subcellularLocation>
        <location evidence="1">Membrane</location>
        <topology evidence="1">Multi-pass membrane protein</topology>
    </subcellularLocation>
</comment>
<feature type="transmembrane region" description="Helical" evidence="5">
    <location>
        <begin position="78"/>
        <end position="97"/>
    </location>
</feature>
<dbReference type="GO" id="GO:0016020">
    <property type="term" value="C:membrane"/>
    <property type="evidence" value="ECO:0007669"/>
    <property type="project" value="UniProtKB-SubCell"/>
</dbReference>
<organism evidence="6">
    <name type="scientific">freshwater metagenome</name>
    <dbReference type="NCBI Taxonomy" id="449393"/>
    <lineage>
        <taxon>unclassified sequences</taxon>
        <taxon>metagenomes</taxon>
        <taxon>ecological metagenomes</taxon>
    </lineage>
</organism>
<dbReference type="EMBL" id="CAFAAY010000078">
    <property type="protein sequence ID" value="CAB4819121.1"/>
    <property type="molecule type" value="Genomic_DNA"/>
</dbReference>
<sequence>MVYLLIALKLIVALGILNVWLLRRGKSTAYRGKDAQTLREEFAVYGLPFPVFCLIGILKVGLALALLVSIWIPGAAQPAAIGMGALMLGAFVMHLKVKDPVSKAVPSLVVLAICVAIALL</sequence>
<dbReference type="Pfam" id="PF13564">
    <property type="entry name" value="DoxX_2"/>
    <property type="match status" value="1"/>
</dbReference>
<keyword evidence="2 5" id="KW-0812">Transmembrane</keyword>
<keyword evidence="4 5" id="KW-0472">Membrane</keyword>
<evidence type="ECO:0000313" key="6">
    <source>
        <dbReference type="EMBL" id="CAB4819121.1"/>
    </source>
</evidence>
<evidence type="ECO:0000256" key="5">
    <source>
        <dbReference type="SAM" id="Phobius"/>
    </source>
</evidence>
<accession>A0A6J6ZBE8</accession>
<gene>
    <name evidence="6" type="ORF">UFOPK3124_00942</name>
</gene>
<evidence type="ECO:0000256" key="4">
    <source>
        <dbReference type="ARBA" id="ARBA00023136"/>
    </source>
</evidence>
<name>A0A6J6ZBE8_9ZZZZ</name>
<feature type="transmembrane region" description="Helical" evidence="5">
    <location>
        <begin position="42"/>
        <end position="72"/>
    </location>
</feature>
<dbReference type="AlphaFoldDB" id="A0A6J6ZBE8"/>
<evidence type="ECO:0000256" key="1">
    <source>
        <dbReference type="ARBA" id="ARBA00004141"/>
    </source>
</evidence>